<evidence type="ECO:0000313" key="6">
    <source>
        <dbReference type="Proteomes" id="UP000581688"/>
    </source>
</evidence>
<dbReference type="GO" id="GO:0046872">
    <property type="term" value="F:metal ion binding"/>
    <property type="evidence" value="ECO:0007669"/>
    <property type="project" value="UniProtKB-KW"/>
</dbReference>
<dbReference type="CDD" id="cd08021">
    <property type="entry name" value="M20_Acy1_YhaA-like"/>
    <property type="match status" value="1"/>
</dbReference>
<feature type="binding site" evidence="3">
    <location>
        <position position="105"/>
    </location>
    <ligand>
        <name>Mn(2+)</name>
        <dbReference type="ChEBI" id="CHEBI:29035"/>
        <label>2</label>
    </ligand>
</feature>
<evidence type="ECO:0000256" key="2">
    <source>
        <dbReference type="ARBA" id="ARBA00022801"/>
    </source>
</evidence>
<dbReference type="Pfam" id="PF07687">
    <property type="entry name" value="M20_dimer"/>
    <property type="match status" value="1"/>
</dbReference>
<keyword evidence="3" id="KW-0464">Manganese</keyword>
<dbReference type="Gene3D" id="3.40.630.10">
    <property type="entry name" value="Zn peptidases"/>
    <property type="match status" value="1"/>
</dbReference>
<organism evidence="5 6">
    <name type="scientific">Salirhabdus euzebyi</name>
    <dbReference type="NCBI Taxonomy" id="394506"/>
    <lineage>
        <taxon>Bacteria</taxon>
        <taxon>Bacillati</taxon>
        <taxon>Bacillota</taxon>
        <taxon>Bacilli</taxon>
        <taxon>Bacillales</taxon>
        <taxon>Bacillaceae</taxon>
        <taxon>Salirhabdus</taxon>
    </lineage>
</organism>
<dbReference type="SUPFAM" id="SSF53187">
    <property type="entry name" value="Zn-dependent exopeptidases"/>
    <property type="match status" value="1"/>
</dbReference>
<dbReference type="Proteomes" id="UP000581688">
    <property type="component" value="Unassembled WGS sequence"/>
</dbReference>
<dbReference type="InterPro" id="IPR002933">
    <property type="entry name" value="Peptidase_M20"/>
</dbReference>
<evidence type="ECO:0000313" key="5">
    <source>
        <dbReference type="EMBL" id="MBB6454681.1"/>
    </source>
</evidence>
<keyword evidence="3" id="KW-0479">Metal-binding</keyword>
<dbReference type="RefSeq" id="WP_174497182.1">
    <property type="nucleotide sequence ID" value="NZ_CADDWK010000012.1"/>
</dbReference>
<proteinExistence type="inferred from homology"/>
<dbReference type="NCBIfam" id="TIGR01891">
    <property type="entry name" value="amidohydrolases"/>
    <property type="match status" value="1"/>
</dbReference>
<dbReference type="Pfam" id="PF01546">
    <property type="entry name" value="Peptidase_M20"/>
    <property type="match status" value="1"/>
</dbReference>
<evidence type="ECO:0000256" key="3">
    <source>
        <dbReference type="PIRSR" id="PIRSR005962-1"/>
    </source>
</evidence>
<gene>
    <name evidence="5" type="ORF">HNQ94_003170</name>
</gene>
<name>A0A841Q896_9BACI</name>
<keyword evidence="6" id="KW-1185">Reference proteome</keyword>
<dbReference type="FunFam" id="3.30.70.360:FF:000014">
    <property type="entry name" value="N-acyl-L-amino acid amidohydrolase"/>
    <property type="match status" value="1"/>
</dbReference>
<evidence type="ECO:0000259" key="4">
    <source>
        <dbReference type="Pfam" id="PF07687"/>
    </source>
</evidence>
<dbReference type="SUPFAM" id="SSF55031">
    <property type="entry name" value="Bacterial exopeptidase dimerisation domain"/>
    <property type="match status" value="1"/>
</dbReference>
<comment type="similarity">
    <text evidence="1">Belongs to the peptidase M20 family.</text>
</comment>
<evidence type="ECO:0000256" key="1">
    <source>
        <dbReference type="ARBA" id="ARBA00006153"/>
    </source>
</evidence>
<dbReference type="Gene3D" id="3.30.70.360">
    <property type="match status" value="1"/>
</dbReference>
<reference evidence="5 6" key="1">
    <citation type="submission" date="2020-08" db="EMBL/GenBank/DDBJ databases">
        <title>Genomic Encyclopedia of Type Strains, Phase IV (KMG-IV): sequencing the most valuable type-strain genomes for metagenomic binning, comparative biology and taxonomic classification.</title>
        <authorList>
            <person name="Goeker M."/>
        </authorList>
    </citation>
    <scope>NUCLEOTIDE SEQUENCE [LARGE SCALE GENOMIC DNA]</scope>
    <source>
        <strain evidence="5 6">DSM 19612</strain>
    </source>
</reference>
<dbReference type="EMBL" id="JACHGH010000011">
    <property type="protein sequence ID" value="MBB6454681.1"/>
    <property type="molecule type" value="Genomic_DNA"/>
</dbReference>
<comment type="cofactor">
    <cofactor evidence="3">
        <name>Mn(2+)</name>
        <dbReference type="ChEBI" id="CHEBI:29035"/>
    </cofactor>
    <text evidence="3">The Mn(2+) ion enhances activity.</text>
</comment>
<feature type="binding site" evidence="3">
    <location>
        <position position="139"/>
    </location>
    <ligand>
        <name>Mn(2+)</name>
        <dbReference type="ChEBI" id="CHEBI:29035"/>
        <label>2</label>
    </ligand>
</feature>
<dbReference type="InterPro" id="IPR011650">
    <property type="entry name" value="Peptidase_M20_dimer"/>
</dbReference>
<dbReference type="InterPro" id="IPR036264">
    <property type="entry name" value="Bact_exopeptidase_dim_dom"/>
</dbReference>
<dbReference type="AlphaFoldDB" id="A0A841Q896"/>
<keyword evidence="2 5" id="KW-0378">Hydrolase</keyword>
<feature type="domain" description="Peptidase M20 dimerisation" evidence="4">
    <location>
        <begin position="184"/>
        <end position="285"/>
    </location>
</feature>
<feature type="binding site" evidence="3">
    <location>
        <position position="103"/>
    </location>
    <ligand>
        <name>Mn(2+)</name>
        <dbReference type="ChEBI" id="CHEBI:29035"/>
        <label>2</label>
    </ligand>
</feature>
<dbReference type="PIRSF" id="PIRSF005962">
    <property type="entry name" value="Pept_M20D_amidohydro"/>
    <property type="match status" value="1"/>
</dbReference>
<protein>
    <submittedName>
        <fullName evidence="5">Amidohydrolase</fullName>
    </submittedName>
</protein>
<comment type="caution">
    <text evidence="5">The sequence shown here is derived from an EMBL/GenBank/DDBJ whole genome shotgun (WGS) entry which is preliminary data.</text>
</comment>
<accession>A0A841Q896</accession>
<feature type="binding site" evidence="3">
    <location>
        <position position="361"/>
    </location>
    <ligand>
        <name>Mn(2+)</name>
        <dbReference type="ChEBI" id="CHEBI:29035"/>
        <label>2</label>
    </ligand>
</feature>
<dbReference type="InterPro" id="IPR017439">
    <property type="entry name" value="Amidohydrolase"/>
</dbReference>
<sequence length="391" mass="43408">MRETVFKKIDELYEEMVEIRRYLHQHPEPSFQEEKTAQFIVDKYEQWGIPYQKNIGGFGVVATLKGGKPGKTVALRADFDALPIQDEKEVPYKSKVPGVMHACGHDGHTATLLCLAKVLLENQSDLEGTVVFLHQPAEEYAPGGAKPMINDGALNGVDAVFGTHLWVTAPVGILQTTKGPFMAGADRFEITIKGKGGHGAIPHETKDAIVIASQLVTQLQQIVSRRIDPLKTAVVSVGTFNAGQAFNIIADKATLTGTVRMFDPTIQETIINEIEKIVKSVCIPYDADYDLNYLKGYPPVINHKEEAEIILDGCRNVPGIEGTEEIKPVMPGEDFAYYLLEKPGAFYFTGAHKEGHDYPHHHPKFDFDERAMPLGAKTLFQAYQLYQEKNK</sequence>
<dbReference type="PANTHER" id="PTHR11014">
    <property type="entry name" value="PEPTIDASE M20 FAMILY MEMBER"/>
    <property type="match status" value="1"/>
</dbReference>
<dbReference type="GO" id="GO:0016787">
    <property type="term" value="F:hydrolase activity"/>
    <property type="evidence" value="ECO:0007669"/>
    <property type="project" value="UniProtKB-KW"/>
</dbReference>
<dbReference type="PANTHER" id="PTHR11014:SF63">
    <property type="entry name" value="METALLOPEPTIDASE, PUTATIVE (AFU_ORTHOLOGUE AFUA_6G09600)-RELATED"/>
    <property type="match status" value="1"/>
</dbReference>
<feature type="binding site" evidence="3">
    <location>
        <position position="164"/>
    </location>
    <ligand>
        <name>Mn(2+)</name>
        <dbReference type="ChEBI" id="CHEBI:29035"/>
        <label>2</label>
    </ligand>
</feature>